<evidence type="ECO:0000313" key="2">
    <source>
        <dbReference type="Proteomes" id="UP000215509"/>
    </source>
</evidence>
<organism evidence="1 2">
    <name type="scientific">Paenibacillus rigui</name>
    <dbReference type="NCBI Taxonomy" id="554312"/>
    <lineage>
        <taxon>Bacteria</taxon>
        <taxon>Bacillati</taxon>
        <taxon>Bacillota</taxon>
        <taxon>Bacilli</taxon>
        <taxon>Bacillales</taxon>
        <taxon>Paenibacillaceae</taxon>
        <taxon>Paenibacillus</taxon>
    </lineage>
</organism>
<evidence type="ECO:0000313" key="1">
    <source>
        <dbReference type="EMBL" id="OXM83773.1"/>
    </source>
</evidence>
<keyword evidence="2" id="KW-1185">Reference proteome</keyword>
<dbReference type="AlphaFoldDB" id="A0A229UK54"/>
<gene>
    <name evidence="1" type="ORF">CF651_23790</name>
</gene>
<accession>A0A229UK54</accession>
<reference evidence="1 2" key="1">
    <citation type="submission" date="2017-07" db="EMBL/GenBank/DDBJ databases">
        <title>Genome sequencing and assembly of Paenibacillus rigui.</title>
        <authorList>
            <person name="Mayilraj S."/>
        </authorList>
    </citation>
    <scope>NUCLEOTIDE SEQUENCE [LARGE SCALE GENOMIC DNA]</scope>
    <source>
        <strain evidence="1 2">JCM 16352</strain>
    </source>
</reference>
<dbReference type="EMBL" id="NMQW01000038">
    <property type="protein sequence ID" value="OXM83773.1"/>
    <property type="molecule type" value="Genomic_DNA"/>
</dbReference>
<dbReference type="RefSeq" id="WP_094017384.1">
    <property type="nucleotide sequence ID" value="NZ_NMQW01000038.1"/>
</dbReference>
<sequence length="103" mass="12229">MAFGIKRNELQLWKEAVSRGELAFLTHYWIDPRFPDIKSVTKVGCSDLDKLSDWCTSHGLNPQYIHHRQPFPHYDLMGSKQIEILRKEQLYSHLDRFHLTYKG</sequence>
<dbReference type="Proteomes" id="UP000215509">
    <property type="component" value="Unassembled WGS sequence"/>
</dbReference>
<proteinExistence type="predicted"/>
<comment type="caution">
    <text evidence="1">The sequence shown here is derived from an EMBL/GenBank/DDBJ whole genome shotgun (WGS) entry which is preliminary data.</text>
</comment>
<dbReference type="OrthoDB" id="2361368at2"/>
<name>A0A229UK54_9BACL</name>
<protein>
    <submittedName>
        <fullName evidence="1">Uncharacterized protein</fullName>
    </submittedName>
</protein>